<comment type="function">
    <text evidence="13 15">Part of a heterotetrameric complex that catalyzes the two-step biosynthesis of anthranilate, an intermediate in the biosynthesis of L-tryptophan. In the first step, the glutamine-binding beta subunit (TrpG) of anthranilate synthase (AS) provides the glutamine amidotransferase activity which generates ammonia as a substrate that, along with chorismate, is used in the second step, catalyzed by the large alpha subunit of AS (TrpE) to produce anthranilate. In the absence of TrpG, TrpE can synthesize anthranilate directly from chorismate and high concentrations of ammonia.</text>
</comment>
<dbReference type="PANTHER" id="PTHR11236">
    <property type="entry name" value="AMINOBENZOATE/ANTHRANILATE SYNTHASE"/>
    <property type="match status" value="1"/>
</dbReference>
<evidence type="ECO:0000259" key="17">
    <source>
        <dbReference type="Pfam" id="PF00425"/>
    </source>
</evidence>
<evidence type="ECO:0000256" key="10">
    <source>
        <dbReference type="ARBA" id="ARBA00022842"/>
    </source>
</evidence>
<protein>
    <recommendedName>
        <fullName evidence="6 15">Anthranilate synthase component 1</fullName>
        <ecNumber evidence="5 15">4.1.3.27</ecNumber>
    </recommendedName>
</protein>
<feature type="compositionally biased region" description="Gly residues" evidence="16">
    <location>
        <begin position="511"/>
        <end position="523"/>
    </location>
</feature>
<evidence type="ECO:0000256" key="3">
    <source>
        <dbReference type="ARBA" id="ARBA00009562"/>
    </source>
</evidence>
<dbReference type="EMBL" id="CP015453">
    <property type="protein sequence ID" value="AWH95252.1"/>
    <property type="molecule type" value="Genomic_DNA"/>
</dbReference>
<comment type="pathway">
    <text evidence="2 15">Amino-acid biosynthesis; L-tryptophan biosynthesis; L-tryptophan from chorismate: step 1/5.</text>
</comment>
<keyword evidence="11 15" id="KW-0057">Aromatic amino acid biosynthesis</keyword>
<evidence type="ECO:0000256" key="1">
    <source>
        <dbReference type="ARBA" id="ARBA00001946"/>
    </source>
</evidence>
<dbReference type="PRINTS" id="PR00095">
    <property type="entry name" value="ANTSNTHASEI"/>
</dbReference>
<evidence type="ECO:0000256" key="2">
    <source>
        <dbReference type="ARBA" id="ARBA00004873"/>
    </source>
</evidence>
<keyword evidence="10 15" id="KW-0460">Magnesium</keyword>
<evidence type="ECO:0000256" key="9">
    <source>
        <dbReference type="ARBA" id="ARBA00022822"/>
    </source>
</evidence>
<keyword evidence="20" id="KW-1185">Reference proteome</keyword>
<comment type="subunit">
    <text evidence="4 15">Heterotetramer consisting of two non-identical subunits: a beta subunit (TrpG) and a large alpha subunit (TrpE).</text>
</comment>
<keyword evidence="12 15" id="KW-0456">Lyase</keyword>
<dbReference type="Pfam" id="PF00425">
    <property type="entry name" value="Chorismate_bind"/>
    <property type="match status" value="1"/>
</dbReference>
<comment type="cofactor">
    <cofactor evidence="1 15">
        <name>Mg(2+)</name>
        <dbReference type="ChEBI" id="CHEBI:18420"/>
    </cofactor>
</comment>
<dbReference type="GO" id="GO:0046872">
    <property type="term" value="F:metal ion binding"/>
    <property type="evidence" value="ECO:0007669"/>
    <property type="project" value="UniProtKB-KW"/>
</dbReference>
<dbReference type="NCBIfam" id="TIGR00564">
    <property type="entry name" value="trpE_most"/>
    <property type="match status" value="1"/>
</dbReference>
<dbReference type="KEGG" id="dpc:A6048_06865"/>
<feature type="domain" description="Anthranilate synthase component I N-terminal" evidence="18">
    <location>
        <begin position="30"/>
        <end position="172"/>
    </location>
</feature>
<sequence length="531" mass="56423">MSTRTTTFEQFRALASGHRVVPVVRTVLADSETPLSAYDKLAADRPGTFLLESAEHGRSWSRWSFIGCGAAAALTVDDAGEAMWLGHVPAGAPTGGDPLDALRRTLDLLRTDQIEGLPPLTSGLVGYLGYDIVRRLERITPDTTDDLHVPELVQMLATDLAAFDHHEGRIHLIANAVNWDGSDERVEDAYADAVARVDSMTARLAAPGAGGVSVFDTPDPQMRRRTDESTYHSRVADIIEQIYSGEAFQVVLSQRFEVDTSASPRDVYRILRTTNPSPYMYLMTVPDGTGDDGFGGTAFTIVGSSPEALVKVQDGLATTHPIAGTRPRGDDDEHDVLLAKDLVEDAKENAEHLMLVDLGRNDLGRVCEPGSVVVTEFRQVERYSHVMHLVSTVTGRLAEGRTGIDAVTACFPAGTLSGSPKPRALQIIEDLEDTRRGVYGGVVGYVDFAGNADQAIAIRSAVLKDGTAYVQAGAGIVADSVAASEDEECRNKAMAVLRAVAAADTLRPAGPTGGAGPAGGAGGEDTEGEGR</sequence>
<evidence type="ECO:0000256" key="7">
    <source>
        <dbReference type="ARBA" id="ARBA00022605"/>
    </source>
</evidence>
<keyword evidence="9 15" id="KW-0822">Tryptophan biosynthesis</keyword>
<accession>A0AAD0JRK7</accession>
<evidence type="ECO:0000313" key="19">
    <source>
        <dbReference type="EMBL" id="AWH95252.1"/>
    </source>
</evidence>
<keyword evidence="7 15" id="KW-0028">Amino-acid biosynthesis</keyword>
<dbReference type="InterPro" id="IPR005801">
    <property type="entry name" value="ADC_synthase"/>
</dbReference>
<evidence type="ECO:0000256" key="13">
    <source>
        <dbReference type="ARBA" id="ARBA00025634"/>
    </source>
</evidence>
<evidence type="ECO:0000256" key="14">
    <source>
        <dbReference type="ARBA" id="ARBA00047683"/>
    </source>
</evidence>
<comment type="similarity">
    <text evidence="3 15">Belongs to the anthranilate synthase component I family.</text>
</comment>
<dbReference type="AlphaFoldDB" id="A0AAD0JRK7"/>
<evidence type="ECO:0000256" key="6">
    <source>
        <dbReference type="ARBA" id="ARBA00020653"/>
    </source>
</evidence>
<evidence type="ECO:0000256" key="5">
    <source>
        <dbReference type="ARBA" id="ARBA00012266"/>
    </source>
</evidence>
<evidence type="ECO:0000313" key="20">
    <source>
        <dbReference type="Proteomes" id="UP000244903"/>
    </source>
</evidence>
<dbReference type="InterPro" id="IPR019999">
    <property type="entry name" value="Anth_synth_I-like"/>
</dbReference>
<proteinExistence type="inferred from homology"/>
<evidence type="ECO:0000259" key="18">
    <source>
        <dbReference type="Pfam" id="PF04715"/>
    </source>
</evidence>
<dbReference type="InterPro" id="IPR015890">
    <property type="entry name" value="Chorismate_C"/>
</dbReference>
<gene>
    <name evidence="15" type="primary">trpE</name>
    <name evidence="19" type="ORF">A6048_06865</name>
</gene>
<evidence type="ECO:0000256" key="16">
    <source>
        <dbReference type="SAM" id="MobiDB-lite"/>
    </source>
</evidence>
<dbReference type="InterPro" id="IPR006805">
    <property type="entry name" value="Anth_synth_I_N"/>
</dbReference>
<dbReference type="Pfam" id="PF04715">
    <property type="entry name" value="Anth_synt_I_N"/>
    <property type="match status" value="1"/>
</dbReference>
<feature type="region of interest" description="Disordered" evidence="16">
    <location>
        <begin position="506"/>
        <end position="531"/>
    </location>
</feature>
<dbReference type="EC" id="4.1.3.27" evidence="5 15"/>
<organism evidence="19 20">
    <name type="scientific">Dietzia psychralcaliphila</name>
    <dbReference type="NCBI Taxonomy" id="139021"/>
    <lineage>
        <taxon>Bacteria</taxon>
        <taxon>Bacillati</taxon>
        <taxon>Actinomycetota</taxon>
        <taxon>Actinomycetes</taxon>
        <taxon>Mycobacteriales</taxon>
        <taxon>Dietziaceae</taxon>
        <taxon>Dietzia</taxon>
    </lineage>
</organism>
<dbReference type="NCBIfam" id="NF010086">
    <property type="entry name" value="PRK13571.1"/>
    <property type="match status" value="1"/>
</dbReference>
<dbReference type="InterPro" id="IPR005256">
    <property type="entry name" value="Anth_synth_I_PabB"/>
</dbReference>
<evidence type="ECO:0000256" key="8">
    <source>
        <dbReference type="ARBA" id="ARBA00022723"/>
    </source>
</evidence>
<evidence type="ECO:0000256" key="11">
    <source>
        <dbReference type="ARBA" id="ARBA00023141"/>
    </source>
</evidence>
<dbReference type="SUPFAM" id="SSF56322">
    <property type="entry name" value="ADC synthase"/>
    <property type="match status" value="1"/>
</dbReference>
<dbReference type="RefSeq" id="WP_107748389.1">
    <property type="nucleotide sequence ID" value="NZ_CP015453.1"/>
</dbReference>
<dbReference type="GO" id="GO:0004049">
    <property type="term" value="F:anthranilate synthase activity"/>
    <property type="evidence" value="ECO:0007669"/>
    <property type="project" value="UniProtKB-EC"/>
</dbReference>
<evidence type="ECO:0000256" key="12">
    <source>
        <dbReference type="ARBA" id="ARBA00023239"/>
    </source>
</evidence>
<dbReference type="Proteomes" id="UP000244903">
    <property type="component" value="Chromosome"/>
</dbReference>
<name>A0AAD0JRK7_9ACTN</name>
<dbReference type="PANTHER" id="PTHR11236:SF46">
    <property type="entry name" value="ANTHRANILATE SYNTHASE COMPONENT 1"/>
    <property type="match status" value="1"/>
</dbReference>
<comment type="catalytic activity">
    <reaction evidence="14 15">
        <text>chorismate + L-glutamine = anthranilate + pyruvate + L-glutamate + H(+)</text>
        <dbReference type="Rhea" id="RHEA:21732"/>
        <dbReference type="ChEBI" id="CHEBI:15361"/>
        <dbReference type="ChEBI" id="CHEBI:15378"/>
        <dbReference type="ChEBI" id="CHEBI:16567"/>
        <dbReference type="ChEBI" id="CHEBI:29748"/>
        <dbReference type="ChEBI" id="CHEBI:29985"/>
        <dbReference type="ChEBI" id="CHEBI:58359"/>
        <dbReference type="EC" id="4.1.3.27"/>
    </reaction>
</comment>
<evidence type="ECO:0000256" key="4">
    <source>
        <dbReference type="ARBA" id="ARBA00011575"/>
    </source>
</evidence>
<reference evidence="19 20" key="1">
    <citation type="submission" date="2016-04" db="EMBL/GenBank/DDBJ databases">
        <title>Complete genome sequence of the haloalkaliphilic hydrocarbon-degrading bacterium Dietzia psychralcaliphila ILA-1T, isolated from a drain of a fish product-processing plant.</title>
        <authorList>
            <person name="Zhao J."/>
            <person name="Hu B."/>
            <person name="Geng S."/>
            <person name="Nie Y."/>
            <person name="Tang Y."/>
        </authorList>
    </citation>
    <scope>NUCLEOTIDE SEQUENCE [LARGE SCALE GENOMIC DNA]</scope>
    <source>
        <strain evidence="19 20">ILA-1</strain>
    </source>
</reference>
<keyword evidence="8 15" id="KW-0479">Metal-binding</keyword>
<dbReference type="Gene3D" id="3.60.120.10">
    <property type="entry name" value="Anthranilate synthase"/>
    <property type="match status" value="1"/>
</dbReference>
<evidence type="ECO:0000256" key="15">
    <source>
        <dbReference type="RuleBase" id="RU364045"/>
    </source>
</evidence>
<dbReference type="GO" id="GO:0000162">
    <property type="term" value="P:L-tryptophan biosynthetic process"/>
    <property type="evidence" value="ECO:0007669"/>
    <property type="project" value="UniProtKB-KW"/>
</dbReference>
<feature type="domain" description="Chorismate-utilising enzyme C-terminal" evidence="17">
    <location>
        <begin position="228"/>
        <end position="492"/>
    </location>
</feature>